<protein>
    <recommendedName>
        <fullName evidence="3">PepSY domain-containing protein</fullName>
    </recommendedName>
</protein>
<keyword evidence="2" id="KW-1185">Reference proteome</keyword>
<dbReference type="EMBL" id="AWXU01000027">
    <property type="protein sequence ID" value="KFN49921.1"/>
    <property type="molecule type" value="Genomic_DNA"/>
</dbReference>
<dbReference type="eggNOG" id="ENOG5032Y8V">
    <property type="taxonomic scope" value="Bacteria"/>
</dbReference>
<evidence type="ECO:0000313" key="1">
    <source>
        <dbReference type="EMBL" id="KFN49921.1"/>
    </source>
</evidence>
<dbReference type="AlphaFoldDB" id="A0A091BDW6"/>
<reference evidence="1 2" key="1">
    <citation type="submission" date="2013-09" db="EMBL/GenBank/DDBJ databases">
        <title>Genome sequencing of Arenimonas composti.</title>
        <authorList>
            <person name="Chen F."/>
            <person name="Wang G."/>
        </authorList>
    </citation>
    <scope>NUCLEOTIDE SEQUENCE [LARGE SCALE GENOMIC DNA]</scope>
    <source>
        <strain evidence="1 2">TR7-09</strain>
    </source>
</reference>
<dbReference type="InterPro" id="IPR045389">
    <property type="entry name" value="DUF6522"/>
</dbReference>
<dbReference type="Proteomes" id="UP000029391">
    <property type="component" value="Unassembled WGS sequence"/>
</dbReference>
<proteinExistence type="predicted"/>
<name>A0A091BDW6_9GAMM</name>
<dbReference type="STRING" id="1121013.GCA_000426365_02316"/>
<gene>
    <name evidence="1" type="ORF">P873_08745</name>
</gene>
<organism evidence="1 2">
    <name type="scientific">Arenimonas composti TR7-09 = DSM 18010</name>
    <dbReference type="NCBI Taxonomy" id="1121013"/>
    <lineage>
        <taxon>Bacteria</taxon>
        <taxon>Pseudomonadati</taxon>
        <taxon>Pseudomonadota</taxon>
        <taxon>Gammaproteobacteria</taxon>
        <taxon>Lysobacterales</taxon>
        <taxon>Lysobacteraceae</taxon>
        <taxon>Arenimonas</taxon>
    </lineage>
</organism>
<evidence type="ECO:0000313" key="2">
    <source>
        <dbReference type="Proteomes" id="UP000029391"/>
    </source>
</evidence>
<evidence type="ECO:0008006" key="3">
    <source>
        <dbReference type="Google" id="ProtNLM"/>
    </source>
</evidence>
<accession>A0A091BDW6</accession>
<dbReference type="RefSeq" id="WP_051239947.1">
    <property type="nucleotide sequence ID" value="NZ_AUFF01000007.1"/>
</dbReference>
<sequence length="82" mass="8805">MSGPLPDDRAPNPPIDIDAARVAALLDLEVGAFRALMADGKVTVLCERGTGADAGRWRATFWYGGRRARLVVDPKGRILDEG</sequence>
<dbReference type="Pfam" id="PF20132">
    <property type="entry name" value="DUF6522"/>
    <property type="match status" value="1"/>
</dbReference>
<comment type="caution">
    <text evidence="1">The sequence shown here is derived from an EMBL/GenBank/DDBJ whole genome shotgun (WGS) entry which is preliminary data.</text>
</comment>
<dbReference type="OrthoDB" id="8238457at2"/>